<dbReference type="GO" id="GO:0004842">
    <property type="term" value="F:ubiquitin-protein transferase activity"/>
    <property type="evidence" value="ECO:0007669"/>
    <property type="project" value="TreeGrafter"/>
</dbReference>
<gene>
    <name evidence="3" type="ORF">ATEIFO6365_0012034600</name>
</gene>
<dbReference type="Proteomes" id="UP000452235">
    <property type="component" value="Unassembled WGS sequence"/>
</dbReference>
<dbReference type="PROSITE" id="PS50088">
    <property type="entry name" value="ANK_REPEAT"/>
    <property type="match status" value="1"/>
</dbReference>
<reference evidence="3 4" key="1">
    <citation type="submission" date="2020-01" db="EMBL/GenBank/DDBJ databases">
        <title>Aspergillus terreus IFO 6365 whole genome shotgun sequence.</title>
        <authorList>
            <person name="Kanamasa S."/>
            <person name="Takahashi H."/>
        </authorList>
    </citation>
    <scope>NUCLEOTIDE SEQUENCE [LARGE SCALE GENOMIC DNA]</scope>
    <source>
        <strain evidence="3 4">IFO 6365</strain>
    </source>
</reference>
<evidence type="ECO:0000256" key="2">
    <source>
        <dbReference type="ARBA" id="ARBA00023043"/>
    </source>
</evidence>
<dbReference type="Gene3D" id="1.25.40.20">
    <property type="entry name" value="Ankyrin repeat-containing domain"/>
    <property type="match status" value="2"/>
</dbReference>
<dbReference type="PANTHER" id="PTHR24171:SF8">
    <property type="entry name" value="BRCA1-ASSOCIATED RING DOMAIN PROTEIN 1"/>
    <property type="match status" value="1"/>
</dbReference>
<dbReference type="AlphaFoldDB" id="A0A5M3ZEN3"/>
<dbReference type="EMBL" id="BLJY01000012">
    <property type="protein sequence ID" value="GFF20590.1"/>
    <property type="molecule type" value="Genomic_DNA"/>
</dbReference>
<evidence type="ECO:0000313" key="3">
    <source>
        <dbReference type="EMBL" id="GFF20590.1"/>
    </source>
</evidence>
<sequence length="497" mass="54857">MFNLLFPVVQMLIRAGANPADCGGPSGLSTFSYLFSHSNGLIQFQHLLKDHVEVSTIDELCQLDTWIVATMARADKIFMAKLNSQLAEFHTSPDLSTIPQQFLSLEQVSLSNQVRELQAAEKSLRVEFIRAVCRQGSAAMLEPLFKAGIDVHEADHLGRYSYLGEAVTYGNHEATVALLNARADVNAGAECPPALALFSRWINLGTDARATAQIRSEMPLLEEIIRSPTVDISCTPSLLTRTLFLPESVKVDCATILADVGFGISLRRLSNEPGNPYASIANHATNPNRDGAEWHELQAAVLVNDVVVLDFLLSRGAHIEDEDEAGCTALLAALELGRPHIVRKLVEAGAQIRRKSMGAGLSAMDVAMRNVAATHPRTISLHFDHRPRFTAEMVPVELEDDMRSFGIIREAASRKQVFMDTPVVPAARARLPNASGKALWSQYILAELKYQLYCVRQIDWQQAGLVTLGLMITILAWMWCELTSLAMLCLGKRRFKR</sequence>
<keyword evidence="2" id="KW-0040">ANK repeat</keyword>
<dbReference type="GO" id="GO:0085020">
    <property type="term" value="P:protein K6-linked ubiquitination"/>
    <property type="evidence" value="ECO:0007669"/>
    <property type="project" value="TreeGrafter"/>
</dbReference>
<dbReference type="SUPFAM" id="SSF48403">
    <property type="entry name" value="Ankyrin repeat"/>
    <property type="match status" value="1"/>
</dbReference>
<organism evidence="3 4">
    <name type="scientific">Aspergillus terreus</name>
    <dbReference type="NCBI Taxonomy" id="33178"/>
    <lineage>
        <taxon>Eukaryota</taxon>
        <taxon>Fungi</taxon>
        <taxon>Dikarya</taxon>
        <taxon>Ascomycota</taxon>
        <taxon>Pezizomycotina</taxon>
        <taxon>Eurotiomycetes</taxon>
        <taxon>Eurotiomycetidae</taxon>
        <taxon>Eurotiales</taxon>
        <taxon>Aspergillaceae</taxon>
        <taxon>Aspergillus</taxon>
        <taxon>Aspergillus subgen. Circumdati</taxon>
    </lineage>
</organism>
<keyword evidence="1" id="KW-0677">Repeat</keyword>
<protein>
    <submittedName>
        <fullName evidence="3">Ankyrin unc44</fullName>
    </submittedName>
</protein>
<name>A0A5M3ZEN3_ASPTE</name>
<keyword evidence="4" id="KW-1185">Reference proteome</keyword>
<dbReference type="OrthoDB" id="194358at2759"/>
<dbReference type="InterPro" id="IPR002110">
    <property type="entry name" value="Ankyrin_rpt"/>
</dbReference>
<accession>A0A5M3ZEN3</accession>
<dbReference type="SMART" id="SM00248">
    <property type="entry name" value="ANK"/>
    <property type="match status" value="3"/>
</dbReference>
<dbReference type="PANTHER" id="PTHR24171">
    <property type="entry name" value="ANKYRIN REPEAT DOMAIN-CONTAINING PROTEIN 39-RELATED"/>
    <property type="match status" value="1"/>
</dbReference>
<proteinExistence type="predicted"/>
<evidence type="ECO:0000313" key="4">
    <source>
        <dbReference type="Proteomes" id="UP000452235"/>
    </source>
</evidence>
<comment type="caution">
    <text evidence="3">The sequence shown here is derived from an EMBL/GenBank/DDBJ whole genome shotgun (WGS) entry which is preliminary data.</text>
</comment>
<dbReference type="InterPro" id="IPR036770">
    <property type="entry name" value="Ankyrin_rpt-contain_sf"/>
</dbReference>
<evidence type="ECO:0000256" key="1">
    <source>
        <dbReference type="ARBA" id="ARBA00022737"/>
    </source>
</evidence>